<evidence type="ECO:0000313" key="2">
    <source>
        <dbReference type="EMBL" id="WED63096.1"/>
    </source>
</evidence>
<organism evidence="2 3">
    <name type="scientific">Synoicihabitans lomoniglobus</name>
    <dbReference type="NCBI Taxonomy" id="2909285"/>
    <lineage>
        <taxon>Bacteria</taxon>
        <taxon>Pseudomonadati</taxon>
        <taxon>Verrucomicrobiota</taxon>
        <taxon>Opitutia</taxon>
        <taxon>Opitutales</taxon>
        <taxon>Opitutaceae</taxon>
        <taxon>Synoicihabitans</taxon>
    </lineage>
</organism>
<dbReference type="Proteomes" id="UP001218638">
    <property type="component" value="Chromosome"/>
</dbReference>
<dbReference type="RefSeq" id="WP_330931772.1">
    <property type="nucleotide sequence ID" value="NZ_CP119075.1"/>
</dbReference>
<dbReference type="SUPFAM" id="SSF55785">
    <property type="entry name" value="PYP-like sensor domain (PAS domain)"/>
    <property type="match status" value="1"/>
</dbReference>
<proteinExistence type="predicted"/>
<gene>
    <name evidence="2" type="ORF">PXH66_12210</name>
</gene>
<evidence type="ECO:0000313" key="3">
    <source>
        <dbReference type="Proteomes" id="UP001218638"/>
    </source>
</evidence>
<reference evidence="2" key="1">
    <citation type="submission" date="2023-03" db="EMBL/GenBank/DDBJ databases">
        <title>Lomoglobus Profundus gen. nov., sp. nov., a novel member of the phylum Verrucomicrobia, isolated from deep-marine sediment of South China Sea.</title>
        <authorList>
            <person name="Ahmad T."/>
            <person name="Ishaq S.E."/>
            <person name="Wang F."/>
        </authorList>
    </citation>
    <scope>NUCLEOTIDE SEQUENCE</scope>
    <source>
        <strain evidence="2">LMO-M01</strain>
    </source>
</reference>
<keyword evidence="3" id="KW-1185">Reference proteome</keyword>
<evidence type="ECO:0000259" key="1">
    <source>
        <dbReference type="Pfam" id="PF08670"/>
    </source>
</evidence>
<sequence>MKPEPTAANEFLAVHVARLSESYTRLTGRDLRSGVVWNSTGGPAAWAEALYHAPFVLLSHDTAADPIFNYANRTAQRLFELNWAEITKLPSRFSAEPVSREERARLMAEVTQRGFIDDYRGVRISSTGRRFNIERATVWNVVDERGEVTGQAATFANWTPLE</sequence>
<dbReference type="InterPro" id="IPR035965">
    <property type="entry name" value="PAS-like_dom_sf"/>
</dbReference>
<dbReference type="AlphaFoldDB" id="A0AAF0CMC4"/>
<feature type="domain" description="MEKHLA" evidence="1">
    <location>
        <begin position="15"/>
        <end position="159"/>
    </location>
</feature>
<dbReference type="InterPro" id="IPR013978">
    <property type="entry name" value="MEKHLA"/>
</dbReference>
<protein>
    <submittedName>
        <fullName evidence="2">MEKHLA domain-containing protein</fullName>
    </submittedName>
</protein>
<dbReference type="Gene3D" id="3.30.450.20">
    <property type="entry name" value="PAS domain"/>
    <property type="match status" value="1"/>
</dbReference>
<accession>A0AAF0CMC4</accession>
<name>A0AAF0CMC4_9BACT</name>
<dbReference type="Pfam" id="PF08670">
    <property type="entry name" value="MEKHLA"/>
    <property type="match status" value="1"/>
</dbReference>
<dbReference type="EMBL" id="CP119075">
    <property type="protein sequence ID" value="WED63096.1"/>
    <property type="molecule type" value="Genomic_DNA"/>
</dbReference>
<dbReference type="KEGG" id="slom:PXH66_12210"/>